<keyword evidence="2" id="KW-0732">Signal</keyword>
<dbReference type="GO" id="GO:0004222">
    <property type="term" value="F:metalloendopeptidase activity"/>
    <property type="evidence" value="ECO:0007669"/>
    <property type="project" value="UniProtKB-UniRule"/>
</dbReference>
<dbReference type="PANTHER" id="PTHR10127">
    <property type="entry name" value="DISCOIDIN, CUB, EGF, LAMININ , AND ZINC METALLOPROTEASE DOMAIN CONTAINING"/>
    <property type="match status" value="1"/>
</dbReference>
<reference evidence="4" key="1">
    <citation type="journal article" date="2017" name="Mycologia">
        <title>Fusarium algeriense, sp. nov., a novel toxigenic crown rot pathogen of durum wheat from Algeria is nested in the Fusarium burgessii species complex.</title>
        <authorList>
            <person name="Laraba I."/>
            <person name="Keddad A."/>
            <person name="Boureghda H."/>
            <person name="Abdallah N."/>
            <person name="Vaughan M.M."/>
            <person name="Proctor R.H."/>
            <person name="Busman M."/>
            <person name="O'Donnell K."/>
        </authorList>
    </citation>
    <scope>NUCLEOTIDE SEQUENCE</scope>
    <source>
        <strain evidence="4">NRRL 25174</strain>
    </source>
</reference>
<feature type="chain" id="PRO_5040528622" description="Metalloendopeptidase" evidence="2">
    <location>
        <begin position="19"/>
        <end position="329"/>
    </location>
</feature>
<dbReference type="OrthoDB" id="291007at2759"/>
<keyword evidence="1 2" id="KW-0482">Metalloprotease</keyword>
<comment type="caution">
    <text evidence="1">Lacks conserved residue(s) required for the propagation of feature annotation.</text>
</comment>
<proteinExistence type="predicted"/>
<feature type="binding site" evidence="1">
    <location>
        <position position="215"/>
    </location>
    <ligand>
        <name>Zn(2+)</name>
        <dbReference type="ChEBI" id="CHEBI:29105"/>
        <note>catalytic</note>
    </ligand>
</feature>
<evidence type="ECO:0000256" key="2">
    <source>
        <dbReference type="RuleBase" id="RU361183"/>
    </source>
</evidence>
<evidence type="ECO:0000256" key="1">
    <source>
        <dbReference type="PROSITE-ProRule" id="PRU01211"/>
    </source>
</evidence>
<dbReference type="InterPro" id="IPR006026">
    <property type="entry name" value="Peptidase_Metallo"/>
</dbReference>
<dbReference type="Pfam" id="PF01400">
    <property type="entry name" value="Astacin"/>
    <property type="match status" value="1"/>
</dbReference>
<keyword evidence="1 2" id="KW-0645">Protease</keyword>
<dbReference type="GO" id="GO:0008270">
    <property type="term" value="F:zinc ion binding"/>
    <property type="evidence" value="ECO:0007669"/>
    <property type="project" value="UniProtKB-UniRule"/>
</dbReference>
<dbReference type="SMART" id="SM00235">
    <property type="entry name" value="ZnMc"/>
    <property type="match status" value="1"/>
</dbReference>
<keyword evidence="1 2" id="KW-0378">Hydrolase</keyword>
<feature type="binding site" evidence="1">
    <location>
        <position position="221"/>
    </location>
    <ligand>
        <name>Zn(2+)</name>
        <dbReference type="ChEBI" id="CHEBI:29105"/>
        <note>catalytic</note>
    </ligand>
</feature>
<reference evidence="4" key="2">
    <citation type="submission" date="2020-02" db="EMBL/GenBank/DDBJ databases">
        <title>Identification and distribution of gene clusters putatively required for synthesis of sphingolipid metabolism inhibitors in phylogenetically diverse species of the filamentous fungus Fusarium.</title>
        <authorList>
            <person name="Kim H.-S."/>
            <person name="Busman M."/>
            <person name="Brown D.W."/>
            <person name="Divon H."/>
            <person name="Uhlig S."/>
            <person name="Proctor R.H."/>
        </authorList>
    </citation>
    <scope>NUCLEOTIDE SEQUENCE</scope>
    <source>
        <strain evidence="4">NRRL 25174</strain>
    </source>
</reference>
<accession>A0A9P5AAE5</accession>
<protein>
    <recommendedName>
        <fullName evidence="2">Metalloendopeptidase</fullName>
        <ecNumber evidence="2">3.4.24.-</ecNumber>
    </recommendedName>
</protein>
<feature type="active site" evidence="1">
    <location>
        <position position="212"/>
    </location>
</feature>
<comment type="caution">
    <text evidence="4">The sequence shown here is derived from an EMBL/GenBank/DDBJ whole genome shotgun (WGS) entry which is preliminary data.</text>
</comment>
<keyword evidence="1 2" id="KW-0862">Zinc</keyword>
<dbReference type="PRINTS" id="PR00480">
    <property type="entry name" value="ASTACIN"/>
</dbReference>
<feature type="binding site" evidence="1">
    <location>
        <position position="211"/>
    </location>
    <ligand>
        <name>Zn(2+)</name>
        <dbReference type="ChEBI" id="CHEBI:29105"/>
        <note>catalytic</note>
    </ligand>
</feature>
<dbReference type="PANTHER" id="PTHR10127:SF850">
    <property type="entry name" value="METALLOENDOPEPTIDASE"/>
    <property type="match status" value="1"/>
</dbReference>
<organism evidence="4 5">
    <name type="scientific">Fusarium beomiforme</name>
    <dbReference type="NCBI Taxonomy" id="44412"/>
    <lineage>
        <taxon>Eukaryota</taxon>
        <taxon>Fungi</taxon>
        <taxon>Dikarya</taxon>
        <taxon>Ascomycota</taxon>
        <taxon>Pezizomycotina</taxon>
        <taxon>Sordariomycetes</taxon>
        <taxon>Hypocreomycetidae</taxon>
        <taxon>Hypocreales</taxon>
        <taxon>Nectriaceae</taxon>
        <taxon>Fusarium</taxon>
        <taxon>Fusarium burgessii species complex</taxon>
    </lineage>
</organism>
<dbReference type="EC" id="3.4.24.-" evidence="2"/>
<dbReference type="Proteomes" id="UP000730481">
    <property type="component" value="Unassembled WGS sequence"/>
</dbReference>
<keyword evidence="1 2" id="KW-0479">Metal-binding</keyword>
<name>A0A9P5AAE5_9HYPO</name>
<dbReference type="PROSITE" id="PS51257">
    <property type="entry name" value="PROKAR_LIPOPROTEIN"/>
    <property type="match status" value="1"/>
</dbReference>
<dbReference type="Gene3D" id="3.40.390.10">
    <property type="entry name" value="Collagenase (Catalytic Domain)"/>
    <property type="match status" value="1"/>
</dbReference>
<keyword evidence="5" id="KW-1185">Reference proteome</keyword>
<dbReference type="SUPFAM" id="SSF55486">
    <property type="entry name" value="Metalloproteases ('zincins'), catalytic domain"/>
    <property type="match status" value="1"/>
</dbReference>
<evidence type="ECO:0000313" key="5">
    <source>
        <dbReference type="Proteomes" id="UP000730481"/>
    </source>
</evidence>
<feature type="signal peptide" evidence="2">
    <location>
        <begin position="1"/>
        <end position="18"/>
    </location>
</feature>
<sequence>MRVLLGVSQIFMVGLLLALGCSQDQLPLGSSHDQTIATNVSSGFIQHPIRGETQITWFYDGNLVVYDGDVIYGTIDEFNQVLINITYSSSDDFDPFVARRRSRPPVLAKRSNSIFPLSPGVWPGGYIHYRYLDDPTELSYKSDVDAAITEWVRNVPCLRWVKEPNNADPRGATGVVTIRSGDDCSASVGVDGPGSLWMTLTPSCRAAAVLHEWGHVLGLIHEHKRPDALLYTTFLCNNLKDYPFGKSPATADAECCTTLKCCGSACNFNTEFGRYNLPSMYDLNSLMHYSRSAFAKPGLQTLTAGPLNNPTFLSRGDIERIKELYTCPF</sequence>
<dbReference type="InterPro" id="IPR001506">
    <property type="entry name" value="Peptidase_M12A"/>
</dbReference>
<dbReference type="InterPro" id="IPR024079">
    <property type="entry name" value="MetalloPept_cat_dom_sf"/>
</dbReference>
<gene>
    <name evidence="4" type="ORF">FBEOM_11014</name>
</gene>
<dbReference type="PROSITE" id="PS51864">
    <property type="entry name" value="ASTACIN"/>
    <property type="match status" value="1"/>
</dbReference>
<dbReference type="AlphaFoldDB" id="A0A9P5AAE5"/>
<comment type="cofactor">
    <cofactor evidence="1 2">
        <name>Zn(2+)</name>
        <dbReference type="ChEBI" id="CHEBI:29105"/>
    </cofactor>
    <text evidence="1 2">Binds 1 zinc ion per subunit.</text>
</comment>
<dbReference type="EMBL" id="PVQB02000591">
    <property type="protein sequence ID" value="KAF4335136.1"/>
    <property type="molecule type" value="Genomic_DNA"/>
</dbReference>
<dbReference type="GO" id="GO:0006508">
    <property type="term" value="P:proteolysis"/>
    <property type="evidence" value="ECO:0007669"/>
    <property type="project" value="UniProtKB-KW"/>
</dbReference>
<evidence type="ECO:0000313" key="4">
    <source>
        <dbReference type="EMBL" id="KAF4335136.1"/>
    </source>
</evidence>
<feature type="domain" description="Peptidase M12A" evidence="3">
    <location>
        <begin position="112"/>
        <end position="328"/>
    </location>
</feature>
<evidence type="ECO:0000259" key="3">
    <source>
        <dbReference type="PROSITE" id="PS51864"/>
    </source>
</evidence>